<dbReference type="SUPFAM" id="SSF52777">
    <property type="entry name" value="CoA-dependent acyltransferases"/>
    <property type="match status" value="2"/>
</dbReference>
<feature type="compositionally biased region" description="Basic and acidic residues" evidence="12">
    <location>
        <begin position="169"/>
        <end position="178"/>
    </location>
</feature>
<dbReference type="GO" id="GO:0016746">
    <property type="term" value="F:acyltransferase activity"/>
    <property type="evidence" value="ECO:0007669"/>
    <property type="project" value="UniProtKB-KW"/>
</dbReference>
<evidence type="ECO:0000256" key="1">
    <source>
        <dbReference type="ARBA" id="ARBA00004771"/>
    </source>
</evidence>
<protein>
    <recommendedName>
        <fullName evidence="4 11">Diacylglycerol O-acyltransferase</fullName>
        <ecNumber evidence="4 11">2.3.1.20</ecNumber>
    </recommendedName>
</protein>
<name>A0ABV8DUW0_9NOCA</name>
<organism evidence="15 16">
    <name type="scientific">Nocardia jiangsuensis</name>
    <dbReference type="NCBI Taxonomy" id="1691563"/>
    <lineage>
        <taxon>Bacteria</taxon>
        <taxon>Bacillati</taxon>
        <taxon>Actinomycetota</taxon>
        <taxon>Actinomycetes</taxon>
        <taxon>Mycobacteriales</taxon>
        <taxon>Nocardiaceae</taxon>
        <taxon>Nocardia</taxon>
    </lineage>
</organism>
<keyword evidence="7 11" id="KW-0319">Glycerol metabolism</keyword>
<dbReference type="InterPro" id="IPR014292">
    <property type="entry name" value="Acyl_transf_WS/DGAT"/>
</dbReference>
<feature type="domain" description="O-acyltransferase WSD1 C-terminal" evidence="14">
    <location>
        <begin position="300"/>
        <end position="443"/>
    </location>
</feature>
<evidence type="ECO:0000256" key="9">
    <source>
        <dbReference type="ARBA" id="ARBA00023315"/>
    </source>
</evidence>
<dbReference type="Pfam" id="PF03007">
    <property type="entry name" value="WS_DGAT_cat"/>
    <property type="match status" value="1"/>
</dbReference>
<comment type="catalytic activity">
    <reaction evidence="10 11">
        <text>an acyl-CoA + a 1,2-diacyl-sn-glycerol = a triacyl-sn-glycerol + CoA</text>
        <dbReference type="Rhea" id="RHEA:10868"/>
        <dbReference type="ChEBI" id="CHEBI:17815"/>
        <dbReference type="ChEBI" id="CHEBI:57287"/>
        <dbReference type="ChEBI" id="CHEBI:58342"/>
        <dbReference type="ChEBI" id="CHEBI:64615"/>
        <dbReference type="EC" id="2.3.1.20"/>
    </reaction>
</comment>
<keyword evidence="8 11" id="KW-0443">Lipid metabolism</keyword>
<evidence type="ECO:0000256" key="12">
    <source>
        <dbReference type="SAM" id="MobiDB-lite"/>
    </source>
</evidence>
<keyword evidence="9 11" id="KW-0012">Acyltransferase</keyword>
<accession>A0ABV8DUW0</accession>
<evidence type="ECO:0000256" key="5">
    <source>
        <dbReference type="ARBA" id="ARBA00022516"/>
    </source>
</evidence>
<evidence type="ECO:0000256" key="8">
    <source>
        <dbReference type="ARBA" id="ARBA00023098"/>
    </source>
</evidence>
<evidence type="ECO:0000256" key="10">
    <source>
        <dbReference type="ARBA" id="ARBA00048109"/>
    </source>
</evidence>
<evidence type="ECO:0000259" key="13">
    <source>
        <dbReference type="Pfam" id="PF03007"/>
    </source>
</evidence>
<dbReference type="PANTHER" id="PTHR31650:SF1">
    <property type="entry name" value="WAX ESTER SYNTHASE_DIACYLGLYCEROL ACYLTRANSFERASE 4-RELATED"/>
    <property type="match status" value="1"/>
</dbReference>
<evidence type="ECO:0000259" key="14">
    <source>
        <dbReference type="Pfam" id="PF06974"/>
    </source>
</evidence>
<keyword evidence="16" id="KW-1185">Reference proteome</keyword>
<comment type="pathway">
    <text evidence="1 11">Glycerolipid metabolism; triacylglycerol biosynthesis.</text>
</comment>
<dbReference type="Pfam" id="PF06974">
    <property type="entry name" value="WS_DGAT_C"/>
    <property type="match status" value="1"/>
</dbReference>
<comment type="caution">
    <text evidence="15">The sequence shown here is derived from an EMBL/GenBank/DDBJ whole genome shotgun (WGS) entry which is preliminary data.</text>
</comment>
<dbReference type="NCBIfam" id="TIGR02946">
    <property type="entry name" value="acyl_WS_DGAT"/>
    <property type="match status" value="1"/>
</dbReference>
<feature type="domain" description="O-acyltransferase WSD1-like N-terminal" evidence="13">
    <location>
        <begin position="5"/>
        <end position="257"/>
    </location>
</feature>
<evidence type="ECO:0000256" key="11">
    <source>
        <dbReference type="RuleBase" id="RU361241"/>
    </source>
</evidence>
<dbReference type="InterPro" id="IPR045034">
    <property type="entry name" value="O-acyltransferase_WSD1-like"/>
</dbReference>
<proteinExistence type="inferred from homology"/>
<feature type="region of interest" description="Disordered" evidence="12">
    <location>
        <begin position="155"/>
        <end position="179"/>
    </location>
</feature>
<evidence type="ECO:0000256" key="3">
    <source>
        <dbReference type="ARBA" id="ARBA00009587"/>
    </source>
</evidence>
<keyword evidence="5 11" id="KW-0444">Lipid biosynthesis</keyword>
<gene>
    <name evidence="15" type="ORF">ACFO0B_17000</name>
</gene>
<evidence type="ECO:0000256" key="2">
    <source>
        <dbReference type="ARBA" id="ARBA00005189"/>
    </source>
</evidence>
<evidence type="ECO:0000256" key="6">
    <source>
        <dbReference type="ARBA" id="ARBA00022679"/>
    </source>
</evidence>
<dbReference type="EMBL" id="JBHSAX010000014">
    <property type="protein sequence ID" value="MFC3963693.1"/>
    <property type="molecule type" value="Genomic_DNA"/>
</dbReference>
<comment type="similarity">
    <text evidence="3 11">Belongs to the long-chain O-acyltransferase family.</text>
</comment>
<dbReference type="Proteomes" id="UP001595696">
    <property type="component" value="Unassembled WGS sequence"/>
</dbReference>
<keyword evidence="6 11" id="KW-0808">Transferase</keyword>
<dbReference type="InterPro" id="IPR009721">
    <property type="entry name" value="O-acyltransferase_WSD1_C"/>
</dbReference>
<reference evidence="16" key="1">
    <citation type="journal article" date="2019" name="Int. J. Syst. Evol. Microbiol.">
        <title>The Global Catalogue of Microorganisms (GCM) 10K type strain sequencing project: providing services to taxonomists for standard genome sequencing and annotation.</title>
        <authorList>
            <consortium name="The Broad Institute Genomics Platform"/>
            <consortium name="The Broad Institute Genome Sequencing Center for Infectious Disease"/>
            <person name="Wu L."/>
            <person name="Ma J."/>
        </authorList>
    </citation>
    <scope>NUCLEOTIDE SEQUENCE [LARGE SCALE GENOMIC DNA]</scope>
    <source>
        <strain evidence="16">CGMCC 4.7330</strain>
    </source>
</reference>
<dbReference type="InterPro" id="IPR004255">
    <property type="entry name" value="O-acyltransferase_WSD1_N"/>
</dbReference>
<evidence type="ECO:0000256" key="4">
    <source>
        <dbReference type="ARBA" id="ARBA00013244"/>
    </source>
</evidence>
<evidence type="ECO:0000313" key="15">
    <source>
        <dbReference type="EMBL" id="MFC3963693.1"/>
    </source>
</evidence>
<sequence length="448" mass="48446">MELIAPIDAVFLLAESREQPMHVGSVQIFEPPEGAGREFAQTIHAHLLDCADVQPRFRKRPATIFGAPRAAWTYDDDADLSYHVRRVGLPTPGGREELLDLVSGLHGALLDRHHPLWEFHLIEGLADGRFAMYSKMHHALIDGVTAQRLLRRTLAEDPAEPGHVPWNVPRREKGDEPKGGGVLGAARELAAMAAGPTLARLVGKTVLKQQVAMPFDAPRTMFNVPIGGARRIAARSWPLERLQQVRKATGATMNDVVLAMSAGAVRSYLLDHDALPDKPLIAMVPMSLRSPGEADTDGVKVGAMLCNLGTDQTDPVQRLQVISESMRASKAAYDSLSAIQAMAVSALMLSPLAVTLVPGLIPWTSPPFNLVISNVPGTGKPLYWNGARLDAAYPLSIPFDGQAMNITLAGTGDNLDFGLVACRRTVPDLERMLDHLETALAELEHATA</sequence>
<dbReference type="RefSeq" id="WP_378613438.1">
    <property type="nucleotide sequence ID" value="NZ_JBHSAX010000014.1"/>
</dbReference>
<dbReference type="EC" id="2.3.1.20" evidence="4 11"/>
<comment type="pathway">
    <text evidence="2">Lipid metabolism.</text>
</comment>
<evidence type="ECO:0000256" key="7">
    <source>
        <dbReference type="ARBA" id="ARBA00022798"/>
    </source>
</evidence>
<dbReference type="PANTHER" id="PTHR31650">
    <property type="entry name" value="O-ACYLTRANSFERASE (WSD1-LIKE) FAMILY PROTEIN"/>
    <property type="match status" value="1"/>
</dbReference>
<evidence type="ECO:0000313" key="16">
    <source>
        <dbReference type="Proteomes" id="UP001595696"/>
    </source>
</evidence>